<dbReference type="AlphaFoldDB" id="W7QBE5"/>
<dbReference type="EMBL" id="ARZY01000015">
    <property type="protein sequence ID" value="EWH10114.1"/>
    <property type="molecule type" value="Genomic_DNA"/>
</dbReference>
<comment type="caution">
    <text evidence="1">The sequence shown here is derived from an EMBL/GenBank/DDBJ whole genome shotgun (WGS) entry which is preliminary data.</text>
</comment>
<gene>
    <name evidence="1" type="ORF">DS2_09217</name>
</gene>
<accession>W7QBE5</accession>
<dbReference type="eggNOG" id="ENOG5032CGV">
    <property type="taxonomic scope" value="Bacteria"/>
</dbReference>
<dbReference type="OrthoDB" id="2339610at2"/>
<dbReference type="RefSeq" id="WP_051479763.1">
    <property type="nucleotide sequence ID" value="NZ_ARZY01000015.1"/>
</dbReference>
<sequence>MKIGIFWLYKQQIIGRAIDINQGIEGYKNIIDSPDTHIDLWEHSGYLREQYPEIIHYEYQQLPRGRVLYHQKNQFPIVYMDKQLHNEPTQRLIRDFFALGERPVSWNRDEHYSTFQAS</sequence>
<proteinExistence type="predicted"/>
<keyword evidence="2" id="KW-1185">Reference proteome</keyword>
<dbReference type="Proteomes" id="UP000019276">
    <property type="component" value="Unassembled WGS sequence"/>
</dbReference>
<reference evidence="1 2" key="1">
    <citation type="journal article" date="2014" name="Genome Announc.">
        <title>Draft Genome Sequence of the Agar-Degrading Bacterium Catenovulum sp. Strain DS-2, Isolated from Intestines of Haliotis diversicolor.</title>
        <authorList>
            <person name="Shan D."/>
            <person name="Li X."/>
            <person name="Gu Z."/>
            <person name="Wei G."/>
            <person name="Gao Z."/>
            <person name="Shao Z."/>
        </authorList>
    </citation>
    <scope>NUCLEOTIDE SEQUENCE [LARGE SCALE GENOMIC DNA]</scope>
    <source>
        <strain evidence="1 2">DS-2</strain>
    </source>
</reference>
<name>W7QBE5_9ALTE</name>
<protein>
    <submittedName>
        <fullName evidence="1">Uncharacterized protein</fullName>
    </submittedName>
</protein>
<evidence type="ECO:0000313" key="1">
    <source>
        <dbReference type="EMBL" id="EWH10114.1"/>
    </source>
</evidence>
<evidence type="ECO:0000313" key="2">
    <source>
        <dbReference type="Proteomes" id="UP000019276"/>
    </source>
</evidence>
<organism evidence="1 2">
    <name type="scientific">Catenovulum agarivorans DS-2</name>
    <dbReference type="NCBI Taxonomy" id="1328313"/>
    <lineage>
        <taxon>Bacteria</taxon>
        <taxon>Pseudomonadati</taxon>
        <taxon>Pseudomonadota</taxon>
        <taxon>Gammaproteobacteria</taxon>
        <taxon>Alteromonadales</taxon>
        <taxon>Alteromonadaceae</taxon>
        <taxon>Catenovulum</taxon>
    </lineage>
</organism>